<dbReference type="Pfam" id="PF16095">
    <property type="entry name" value="COR-A"/>
    <property type="match status" value="1"/>
</dbReference>
<dbReference type="InterPro" id="IPR000488">
    <property type="entry name" value="Death_dom"/>
</dbReference>
<accession>A0A9W9YY99</accession>
<dbReference type="CDD" id="cd01670">
    <property type="entry name" value="Death"/>
    <property type="match status" value="1"/>
</dbReference>
<dbReference type="PANTHER" id="PTHR47508:SF1">
    <property type="entry name" value="NON-SPECIFIC SERINE_THREONINE PROTEIN KINASE"/>
    <property type="match status" value="1"/>
</dbReference>
<feature type="domain" description="Death" evidence="4">
    <location>
        <begin position="878"/>
        <end position="921"/>
    </location>
</feature>
<dbReference type="OrthoDB" id="5958264at2759"/>
<protein>
    <recommendedName>
        <fullName evidence="7">C-terminal of Roc (COR) domain-containing protein</fullName>
    </recommendedName>
</protein>
<evidence type="ECO:0000313" key="6">
    <source>
        <dbReference type="Proteomes" id="UP001163046"/>
    </source>
</evidence>
<dbReference type="SUPFAM" id="SSF47986">
    <property type="entry name" value="DEATH domain"/>
    <property type="match status" value="1"/>
</dbReference>
<comment type="caution">
    <text evidence="5">The sequence shown here is derived from an EMBL/GenBank/DDBJ whole genome shotgun (WGS) entry which is preliminary data.</text>
</comment>
<proteinExistence type="predicted"/>
<dbReference type="Gene3D" id="3.30.505.10">
    <property type="entry name" value="SH2 domain"/>
    <property type="match status" value="1"/>
</dbReference>
<dbReference type="Gene3D" id="1.10.533.10">
    <property type="entry name" value="Death Domain, Fas"/>
    <property type="match status" value="1"/>
</dbReference>
<dbReference type="Gene3D" id="3.40.50.300">
    <property type="entry name" value="P-loop containing nucleotide triphosphate hydrolases"/>
    <property type="match status" value="1"/>
</dbReference>
<dbReference type="InterPro" id="IPR027417">
    <property type="entry name" value="P-loop_NTPase"/>
</dbReference>
<dbReference type="InterPro" id="IPR011029">
    <property type="entry name" value="DEATH-like_dom_sf"/>
</dbReference>
<evidence type="ECO:0000313" key="5">
    <source>
        <dbReference type="EMBL" id="KAJ7371647.1"/>
    </source>
</evidence>
<dbReference type="InterPro" id="IPR032171">
    <property type="entry name" value="COR-A"/>
</dbReference>
<dbReference type="EMBL" id="MU826843">
    <property type="protein sequence ID" value="KAJ7371647.1"/>
    <property type="molecule type" value="Genomic_DNA"/>
</dbReference>
<dbReference type="SUPFAM" id="SSF52540">
    <property type="entry name" value="P-loop containing nucleoside triphosphate hydrolases"/>
    <property type="match status" value="1"/>
</dbReference>
<evidence type="ECO:0000256" key="1">
    <source>
        <dbReference type="ARBA" id="ARBA00022737"/>
    </source>
</evidence>
<dbReference type="PANTHER" id="PTHR47508">
    <property type="entry name" value="SAM DOMAIN-CONTAINING PROTEIN-RELATED"/>
    <property type="match status" value="1"/>
</dbReference>
<name>A0A9W9YY99_9CNID</name>
<dbReference type="Gene3D" id="1.10.10.10">
    <property type="entry name" value="Winged helix-like DNA-binding domain superfamily/Winged helix DNA-binding domain"/>
    <property type="match status" value="1"/>
</dbReference>
<dbReference type="PROSITE" id="PS50001">
    <property type="entry name" value="SH2"/>
    <property type="match status" value="1"/>
</dbReference>
<evidence type="ECO:0008006" key="7">
    <source>
        <dbReference type="Google" id="ProtNLM"/>
    </source>
</evidence>
<organism evidence="5 6">
    <name type="scientific">Desmophyllum pertusum</name>
    <dbReference type="NCBI Taxonomy" id="174260"/>
    <lineage>
        <taxon>Eukaryota</taxon>
        <taxon>Metazoa</taxon>
        <taxon>Cnidaria</taxon>
        <taxon>Anthozoa</taxon>
        <taxon>Hexacorallia</taxon>
        <taxon>Scleractinia</taxon>
        <taxon>Caryophylliina</taxon>
        <taxon>Caryophylliidae</taxon>
        <taxon>Desmophyllum</taxon>
    </lineage>
</organism>
<sequence length="947" mass="106428">MFEPFNGKYSVLLVTSSCFCCCIYRYKGKSYHYRVLNKKNSFTVDNKQQFISLSHLVEHYKHQCGSLKTQLTKPVKFDKEQRGLIPPAILARGSKARAAYRRALEHGKTCDIRVRVMLIGQDHAGKTSVKRSLKGDKFNKDEASTAGVQMDPPLLRVGIQAWKPVSQSDEPTTVFDHKSAQLVARQLSGGSDGLAESPANSTAPVLLQECPAGKDCRTNGVDSSGYYFDLEDIRSQSIVLSSGVGSSQDSQDSQCMEALDESKGHSLGPTSPIFQDEVFTSDPEPFGNLPHEIVSLVEGILLQDHSTVADEIWPVIWDFAGQSLYHAIHPIFMSREALYLLVSDLSKDLFQRVDTCANQSERPEQGVKMANRGESSLDHLMRWMDLVHSFQDPSSIDATSIAQPPVILVGTHADKVVGDPWDVVNVILNSFEGKAFSPHIVEEKFVVDNTRAGQPYQHEDLNVQRLRQKIISVASTLPHTKREIPLQWLRVEKVLHRLASNGVKHITKTDFKAISNRICQFEVEEDSEELLHFLCDCGAVLYFNEADHSRSLVILDPQWLIKVFCQIITVVSSKKEPMRIREHRRTLAKDGILSEELINYACQNLSLKLSQDALLSIMEKSNLICRWVVRSGKVVYLVPSMLTAKPEEEISGLFGQGSVGPVYIQFYTGYVPYGLFSRFLVLFGQYASQQLSARPPKLFANAARFFIGEKSNYNLTFACFKSVIVIHLVHEGKSEDGKETAAICQQVCRCVEDILDCLGAQCPWLHSMSWQLCARCDLCVGVDEDPNGCSWHRVHSCPHPDCAHFIPLASEPLRCDKTYKLNSLLAVDKLKPWVKHFYCSNHNPDLLPFKPGLVSRDDLLLLARDVGKQWDVLCRILLDEKELEQIDYDQTTLYDKCFVMLTRWTWAQGSSATYAALGRALMHEDLETNDLCTMYCLTSQGVLESSV</sequence>
<dbReference type="PROSITE" id="PS50017">
    <property type="entry name" value="DEATH_DOMAIN"/>
    <property type="match status" value="1"/>
</dbReference>
<dbReference type="Proteomes" id="UP001163046">
    <property type="component" value="Unassembled WGS sequence"/>
</dbReference>
<reference evidence="5" key="1">
    <citation type="submission" date="2023-01" db="EMBL/GenBank/DDBJ databases">
        <title>Genome assembly of the deep-sea coral Lophelia pertusa.</title>
        <authorList>
            <person name="Herrera S."/>
            <person name="Cordes E."/>
        </authorList>
    </citation>
    <scope>NUCLEOTIDE SEQUENCE</scope>
    <source>
        <strain evidence="5">USNM1676648</strain>
        <tissue evidence="5">Polyp</tissue>
    </source>
</reference>
<dbReference type="InterPro" id="IPR036388">
    <property type="entry name" value="WH-like_DNA-bd_sf"/>
</dbReference>
<keyword evidence="2" id="KW-0727">SH2 domain</keyword>
<gene>
    <name evidence="5" type="ORF">OS493_023665</name>
</gene>
<keyword evidence="1" id="KW-0677">Repeat</keyword>
<evidence type="ECO:0000259" key="4">
    <source>
        <dbReference type="PROSITE" id="PS50017"/>
    </source>
</evidence>
<evidence type="ECO:0000256" key="2">
    <source>
        <dbReference type="PROSITE-ProRule" id="PRU00191"/>
    </source>
</evidence>
<dbReference type="SUPFAM" id="SSF55550">
    <property type="entry name" value="SH2 domain"/>
    <property type="match status" value="1"/>
</dbReference>
<dbReference type="InterPro" id="IPR036860">
    <property type="entry name" value="SH2_dom_sf"/>
</dbReference>
<evidence type="ECO:0000259" key="3">
    <source>
        <dbReference type="PROSITE" id="PS50001"/>
    </source>
</evidence>
<dbReference type="InterPro" id="IPR000980">
    <property type="entry name" value="SH2"/>
</dbReference>
<feature type="domain" description="SH2" evidence="3">
    <location>
        <begin position="1"/>
        <end position="75"/>
    </location>
</feature>
<dbReference type="GO" id="GO:0007165">
    <property type="term" value="P:signal transduction"/>
    <property type="evidence" value="ECO:0007669"/>
    <property type="project" value="InterPro"/>
</dbReference>
<dbReference type="AlphaFoldDB" id="A0A9W9YY99"/>
<keyword evidence="6" id="KW-1185">Reference proteome</keyword>